<evidence type="ECO:0000256" key="2">
    <source>
        <dbReference type="SAM" id="Phobius"/>
    </source>
</evidence>
<gene>
    <name evidence="3" type="ORF">ACFOY2_51690</name>
</gene>
<feature type="region of interest" description="Disordered" evidence="1">
    <location>
        <begin position="131"/>
        <end position="154"/>
    </location>
</feature>
<keyword evidence="2" id="KW-0812">Transmembrane</keyword>
<comment type="caution">
    <text evidence="3">The sequence shown here is derived from an EMBL/GenBank/DDBJ whole genome shotgun (WGS) entry which is preliminary data.</text>
</comment>
<evidence type="ECO:0000256" key="1">
    <source>
        <dbReference type="SAM" id="MobiDB-lite"/>
    </source>
</evidence>
<evidence type="ECO:0000313" key="3">
    <source>
        <dbReference type="EMBL" id="MFC4015754.1"/>
    </source>
</evidence>
<feature type="compositionally biased region" description="Low complexity" evidence="1">
    <location>
        <begin position="134"/>
        <end position="154"/>
    </location>
</feature>
<accession>A0ABV8GS09</accession>
<name>A0ABV8GS09_9ACTN</name>
<keyword evidence="2" id="KW-1133">Transmembrane helix</keyword>
<sequence>MARATVTQLRAMALGACRLRVAASAQDAITERVGRMARFAAGARQVVVRAVVLGALVVTGWLLAVLYGMLNVAPAVAQTAAMTAADTVTTTVAETAVTTGAPQAGTSITDETRAETVTTDAFQADAVQALGPTSASDNAEASASAEVSGNAGASGNVEAMADADASGDAEAMAGRTVDGLNSQRDPGLPPPASASKILDTNGLVPNGGGAGPFGPASGDVARSVYDPRLQARRALVARVLPPVVRTAADDPSFSPD</sequence>
<organism evidence="3 4">
    <name type="scientific">Nonomuraea purpurea</name>
    <dbReference type="NCBI Taxonomy" id="1849276"/>
    <lineage>
        <taxon>Bacteria</taxon>
        <taxon>Bacillati</taxon>
        <taxon>Actinomycetota</taxon>
        <taxon>Actinomycetes</taxon>
        <taxon>Streptosporangiales</taxon>
        <taxon>Streptosporangiaceae</taxon>
        <taxon>Nonomuraea</taxon>
    </lineage>
</organism>
<dbReference type="RefSeq" id="WP_379535560.1">
    <property type="nucleotide sequence ID" value="NZ_JBHSBI010000049.1"/>
</dbReference>
<evidence type="ECO:0000313" key="4">
    <source>
        <dbReference type="Proteomes" id="UP001595851"/>
    </source>
</evidence>
<protein>
    <submittedName>
        <fullName evidence="3">Uncharacterized protein</fullName>
    </submittedName>
</protein>
<dbReference type="EMBL" id="JBHSBI010000049">
    <property type="protein sequence ID" value="MFC4015754.1"/>
    <property type="molecule type" value="Genomic_DNA"/>
</dbReference>
<keyword evidence="4" id="KW-1185">Reference proteome</keyword>
<proteinExistence type="predicted"/>
<keyword evidence="2" id="KW-0472">Membrane</keyword>
<reference evidence="4" key="1">
    <citation type="journal article" date="2019" name="Int. J. Syst. Evol. Microbiol.">
        <title>The Global Catalogue of Microorganisms (GCM) 10K type strain sequencing project: providing services to taxonomists for standard genome sequencing and annotation.</title>
        <authorList>
            <consortium name="The Broad Institute Genomics Platform"/>
            <consortium name="The Broad Institute Genome Sequencing Center for Infectious Disease"/>
            <person name="Wu L."/>
            <person name="Ma J."/>
        </authorList>
    </citation>
    <scope>NUCLEOTIDE SEQUENCE [LARGE SCALE GENOMIC DNA]</scope>
    <source>
        <strain evidence="4">TBRC 1276</strain>
    </source>
</reference>
<dbReference type="Proteomes" id="UP001595851">
    <property type="component" value="Unassembled WGS sequence"/>
</dbReference>
<feature type="transmembrane region" description="Helical" evidence="2">
    <location>
        <begin position="46"/>
        <end position="70"/>
    </location>
</feature>